<feature type="region of interest" description="Disordered" evidence="1">
    <location>
        <begin position="92"/>
        <end position="113"/>
    </location>
</feature>
<dbReference type="AlphaFoldDB" id="A0A9D4MJN1"/>
<organism evidence="2 3">
    <name type="scientific">Dreissena polymorpha</name>
    <name type="common">Zebra mussel</name>
    <name type="synonym">Mytilus polymorpha</name>
    <dbReference type="NCBI Taxonomy" id="45954"/>
    <lineage>
        <taxon>Eukaryota</taxon>
        <taxon>Metazoa</taxon>
        <taxon>Spiralia</taxon>
        <taxon>Lophotrochozoa</taxon>
        <taxon>Mollusca</taxon>
        <taxon>Bivalvia</taxon>
        <taxon>Autobranchia</taxon>
        <taxon>Heteroconchia</taxon>
        <taxon>Euheterodonta</taxon>
        <taxon>Imparidentia</taxon>
        <taxon>Neoheterodontei</taxon>
        <taxon>Myida</taxon>
        <taxon>Dreissenoidea</taxon>
        <taxon>Dreissenidae</taxon>
        <taxon>Dreissena</taxon>
    </lineage>
</organism>
<dbReference type="Proteomes" id="UP000828390">
    <property type="component" value="Unassembled WGS sequence"/>
</dbReference>
<evidence type="ECO:0000313" key="2">
    <source>
        <dbReference type="EMBL" id="KAH3877461.1"/>
    </source>
</evidence>
<keyword evidence="3" id="KW-1185">Reference proteome</keyword>
<dbReference type="EMBL" id="JAIWYP010000001">
    <property type="protein sequence ID" value="KAH3877461.1"/>
    <property type="molecule type" value="Genomic_DNA"/>
</dbReference>
<evidence type="ECO:0000313" key="3">
    <source>
        <dbReference type="Proteomes" id="UP000828390"/>
    </source>
</evidence>
<evidence type="ECO:0000256" key="1">
    <source>
        <dbReference type="SAM" id="MobiDB-lite"/>
    </source>
</evidence>
<reference evidence="2" key="2">
    <citation type="submission" date="2020-11" db="EMBL/GenBank/DDBJ databases">
        <authorList>
            <person name="McCartney M.A."/>
            <person name="Auch B."/>
            <person name="Kono T."/>
            <person name="Mallez S."/>
            <person name="Becker A."/>
            <person name="Gohl D.M."/>
            <person name="Silverstein K.A.T."/>
            <person name="Koren S."/>
            <person name="Bechman K.B."/>
            <person name="Herman A."/>
            <person name="Abrahante J.E."/>
            <person name="Garbe J."/>
        </authorList>
    </citation>
    <scope>NUCLEOTIDE SEQUENCE</scope>
    <source>
        <strain evidence="2">Duluth1</strain>
        <tissue evidence="2">Whole animal</tissue>
    </source>
</reference>
<name>A0A9D4MJN1_DREPO</name>
<accession>A0A9D4MJN1</accession>
<gene>
    <name evidence="2" type="ORF">DPMN_001328</name>
</gene>
<proteinExistence type="predicted"/>
<protein>
    <submittedName>
        <fullName evidence="2">Uncharacterized protein</fullName>
    </submittedName>
</protein>
<sequence length="141" mass="15698">MTPYYKKVTTLPVKGTMSLHQIPEKMRHLNKGNLRAAAVSKFLLLLVTLQAFVVAAYERTNTGDTINRNRQKRQVGDLILMGYKAEKALPGHPGSGDFFNQIGKKRSSSASTRRDGFPVWLPGMHADAEGFLVAPEEFQHS</sequence>
<comment type="caution">
    <text evidence="2">The sequence shown here is derived from an EMBL/GenBank/DDBJ whole genome shotgun (WGS) entry which is preliminary data.</text>
</comment>
<reference evidence="2" key="1">
    <citation type="journal article" date="2019" name="bioRxiv">
        <title>The Genome of the Zebra Mussel, Dreissena polymorpha: A Resource for Invasive Species Research.</title>
        <authorList>
            <person name="McCartney M.A."/>
            <person name="Auch B."/>
            <person name="Kono T."/>
            <person name="Mallez S."/>
            <person name="Zhang Y."/>
            <person name="Obille A."/>
            <person name="Becker A."/>
            <person name="Abrahante J.E."/>
            <person name="Garbe J."/>
            <person name="Badalamenti J.P."/>
            <person name="Herman A."/>
            <person name="Mangelson H."/>
            <person name="Liachko I."/>
            <person name="Sullivan S."/>
            <person name="Sone E.D."/>
            <person name="Koren S."/>
            <person name="Silverstein K.A.T."/>
            <person name="Beckman K.B."/>
            <person name="Gohl D.M."/>
        </authorList>
    </citation>
    <scope>NUCLEOTIDE SEQUENCE</scope>
    <source>
        <strain evidence="2">Duluth1</strain>
        <tissue evidence="2">Whole animal</tissue>
    </source>
</reference>